<evidence type="ECO:0000256" key="1">
    <source>
        <dbReference type="ARBA" id="ARBA00004251"/>
    </source>
</evidence>
<sequence>MLLFAWLESGLTLLCCAVSLSLGMAQKFVVPACDQNKFDSNVENLIFYFLFCLPLFLCSIYNELKWCVDRWANASWCKGQRFLVDEVFLEVHRTYFSLCGQVHDPSLSTLIMLIAPSIIATLLLPLLCVHLTTWNTERPGSLGL</sequence>
<proteinExistence type="inferred from homology"/>
<keyword evidence="6 12" id="KW-0732">Signal</keyword>
<evidence type="ECO:0000256" key="2">
    <source>
        <dbReference type="ARBA" id="ARBA00007087"/>
    </source>
</evidence>
<protein>
    <submittedName>
        <fullName evidence="13">Uncharacterized protein</fullName>
    </submittedName>
</protein>
<keyword evidence="7 11" id="KW-1133">Transmembrane helix</keyword>
<evidence type="ECO:0000256" key="10">
    <source>
        <dbReference type="ARBA" id="ARBA00023170"/>
    </source>
</evidence>
<dbReference type="Gene3D" id="1.10.150.510">
    <property type="entry name" value="Receptor activity modifying family"/>
    <property type="match status" value="1"/>
</dbReference>
<feature type="transmembrane region" description="Helical" evidence="11">
    <location>
        <begin position="110"/>
        <end position="134"/>
    </location>
</feature>
<evidence type="ECO:0000256" key="6">
    <source>
        <dbReference type="ARBA" id="ARBA00022729"/>
    </source>
</evidence>
<keyword evidence="4" id="KW-1003">Cell membrane</keyword>
<reference evidence="13" key="1">
    <citation type="submission" date="2023-09" db="UniProtKB">
        <authorList>
            <consortium name="Ensembl"/>
        </authorList>
    </citation>
    <scope>IDENTIFICATION</scope>
</reference>
<dbReference type="GO" id="GO:0005886">
    <property type="term" value="C:plasma membrane"/>
    <property type="evidence" value="ECO:0007669"/>
    <property type="project" value="UniProtKB-SubCell"/>
</dbReference>
<keyword evidence="9" id="KW-1015">Disulfide bond</keyword>
<feature type="chain" id="PRO_5017289767" evidence="12">
    <location>
        <begin position="26"/>
        <end position="144"/>
    </location>
</feature>
<comment type="similarity">
    <text evidence="2">Belongs to the RAMP family.</text>
</comment>
<organism evidence="13">
    <name type="scientific">Stegastes partitus</name>
    <name type="common">bicolor damselfish</name>
    <dbReference type="NCBI Taxonomy" id="144197"/>
    <lineage>
        <taxon>Eukaryota</taxon>
        <taxon>Metazoa</taxon>
        <taxon>Chordata</taxon>
        <taxon>Craniata</taxon>
        <taxon>Vertebrata</taxon>
        <taxon>Euteleostomi</taxon>
        <taxon>Actinopterygii</taxon>
        <taxon>Neopterygii</taxon>
        <taxon>Teleostei</taxon>
        <taxon>Neoteleostei</taxon>
        <taxon>Acanthomorphata</taxon>
        <taxon>Ovalentaria</taxon>
        <taxon>Pomacentridae</taxon>
        <taxon>Stegastes</taxon>
    </lineage>
</organism>
<feature type="transmembrane region" description="Helical" evidence="11">
    <location>
        <begin position="45"/>
        <end position="64"/>
    </location>
</feature>
<comment type="subcellular location">
    <subcellularLocation>
        <location evidence="1">Cell membrane</location>
        <topology evidence="1">Single-pass type I membrane protein</topology>
    </subcellularLocation>
</comment>
<evidence type="ECO:0000256" key="9">
    <source>
        <dbReference type="ARBA" id="ARBA00023157"/>
    </source>
</evidence>
<evidence type="ECO:0000256" key="7">
    <source>
        <dbReference type="ARBA" id="ARBA00022989"/>
    </source>
</evidence>
<dbReference type="InterPro" id="IPR038126">
    <property type="entry name" value="RAMP_sf"/>
</dbReference>
<dbReference type="Pfam" id="PF04901">
    <property type="entry name" value="RAMP"/>
    <property type="match status" value="1"/>
</dbReference>
<evidence type="ECO:0000256" key="3">
    <source>
        <dbReference type="ARBA" id="ARBA00022448"/>
    </source>
</evidence>
<dbReference type="GeneTree" id="ENSGT00710000108330"/>
<keyword evidence="8 11" id="KW-0472">Membrane</keyword>
<dbReference type="STRING" id="144197.ENSSPAP00000027739"/>
<accession>A0A3B5BC96</accession>
<keyword evidence="5 11" id="KW-0812">Transmembrane</keyword>
<dbReference type="GO" id="GO:0008277">
    <property type="term" value="P:regulation of G protein-coupled receptor signaling pathway"/>
    <property type="evidence" value="ECO:0007669"/>
    <property type="project" value="InterPro"/>
</dbReference>
<evidence type="ECO:0000256" key="11">
    <source>
        <dbReference type="SAM" id="Phobius"/>
    </source>
</evidence>
<evidence type="ECO:0000256" key="8">
    <source>
        <dbReference type="ARBA" id="ARBA00023136"/>
    </source>
</evidence>
<dbReference type="AlphaFoldDB" id="A0A3B5BC96"/>
<evidence type="ECO:0000313" key="13">
    <source>
        <dbReference type="Ensembl" id="ENSSPAP00000027739.1"/>
    </source>
</evidence>
<name>A0A3B5BC96_9TELE</name>
<dbReference type="InterPro" id="IPR006985">
    <property type="entry name" value="RAMP"/>
</dbReference>
<feature type="signal peptide" evidence="12">
    <location>
        <begin position="1"/>
        <end position="25"/>
    </location>
</feature>
<dbReference type="GO" id="GO:0006886">
    <property type="term" value="P:intracellular protein transport"/>
    <property type="evidence" value="ECO:0007669"/>
    <property type="project" value="InterPro"/>
</dbReference>
<keyword evidence="3" id="KW-0813">Transport</keyword>
<evidence type="ECO:0000256" key="4">
    <source>
        <dbReference type="ARBA" id="ARBA00022475"/>
    </source>
</evidence>
<dbReference type="Ensembl" id="ENSSPAT00000028192.1">
    <property type="protein sequence ID" value="ENSSPAP00000027739.1"/>
    <property type="gene ID" value="ENSSPAG00000020917.1"/>
</dbReference>
<evidence type="ECO:0000256" key="5">
    <source>
        <dbReference type="ARBA" id="ARBA00022692"/>
    </source>
</evidence>
<keyword evidence="10" id="KW-0675">Receptor</keyword>
<evidence type="ECO:0000256" key="12">
    <source>
        <dbReference type="SAM" id="SignalP"/>
    </source>
</evidence>
<dbReference type="GO" id="GO:0015026">
    <property type="term" value="F:coreceptor activity"/>
    <property type="evidence" value="ECO:0007669"/>
    <property type="project" value="InterPro"/>
</dbReference>